<feature type="region of interest" description="Disordered" evidence="1">
    <location>
        <begin position="25"/>
        <end position="79"/>
    </location>
</feature>
<dbReference type="Proteomes" id="UP000017048">
    <property type="component" value="Unassembled WGS sequence"/>
</dbReference>
<accession>U5EA67</accession>
<evidence type="ECO:0000313" key="2">
    <source>
        <dbReference type="EMBL" id="GAD82054.1"/>
    </source>
</evidence>
<evidence type="ECO:0000256" key="1">
    <source>
        <dbReference type="SAM" id="MobiDB-lite"/>
    </source>
</evidence>
<protein>
    <submittedName>
        <fullName evidence="2">Uncharacterized protein</fullName>
    </submittedName>
</protein>
<proteinExistence type="predicted"/>
<dbReference type="AlphaFoldDB" id="U5EA67"/>
<gene>
    <name evidence="2" type="ORF">NCAST_05_04910</name>
</gene>
<dbReference type="PROSITE" id="PS51257">
    <property type="entry name" value="PROKAR_LIPOPROTEIN"/>
    <property type="match status" value="1"/>
</dbReference>
<dbReference type="EMBL" id="BAFO02000005">
    <property type="protein sequence ID" value="GAD82054.1"/>
    <property type="molecule type" value="Genomic_DNA"/>
</dbReference>
<dbReference type="GeneID" id="91518678"/>
<organism evidence="2 3">
    <name type="scientific">Nocardia asteroides NBRC 15531</name>
    <dbReference type="NCBI Taxonomy" id="1110697"/>
    <lineage>
        <taxon>Bacteria</taxon>
        <taxon>Bacillati</taxon>
        <taxon>Actinomycetota</taxon>
        <taxon>Actinomycetes</taxon>
        <taxon>Mycobacteriales</taxon>
        <taxon>Nocardiaceae</taxon>
        <taxon>Nocardia</taxon>
    </lineage>
</organism>
<name>U5EA67_NOCAS</name>
<comment type="caution">
    <text evidence="2">The sequence shown here is derived from an EMBL/GenBank/DDBJ whole genome shotgun (WGS) entry which is preliminary data.</text>
</comment>
<dbReference type="STRING" id="1824.SAMN05444423_106180"/>
<feature type="compositionally biased region" description="Polar residues" evidence="1">
    <location>
        <begin position="30"/>
        <end position="43"/>
    </location>
</feature>
<feature type="compositionally biased region" description="Low complexity" evidence="1">
    <location>
        <begin position="58"/>
        <end position="79"/>
    </location>
</feature>
<sequence length="269" mass="27367">MAAQRRIWIGVVAGAAILLAGCGTGDPQAPGSSSPARPTSTARPSVIVPPSAAPTSLPPIGTAAAPTTARTTTPPPATATGTVVLRTATLSGLPVPGVPVHLSLQQPCDPAGHDIPVGETTETQRQDAVTDASGLAVFTAVTGCYRFGMTAPAGTNPVPEGMHALFLVEAGATVTGNLRFQDASADPASACAETTVETELGVDPGPDAAISLCDGRWAVVSWNSPGDNQRIITRSSGAWLTYVQFPHTVCWTEASAAGVPDSMRHYFSC</sequence>
<evidence type="ECO:0000313" key="3">
    <source>
        <dbReference type="Proteomes" id="UP000017048"/>
    </source>
</evidence>
<dbReference type="eggNOG" id="ENOG5032KRH">
    <property type="taxonomic scope" value="Bacteria"/>
</dbReference>
<dbReference type="RefSeq" id="WP_019048092.1">
    <property type="nucleotide sequence ID" value="NZ_BAFO02000005.1"/>
</dbReference>
<keyword evidence="3" id="KW-1185">Reference proteome</keyword>
<reference evidence="2 3" key="1">
    <citation type="journal article" date="2014" name="BMC Genomics">
        <title>Genome based analysis of type-I polyketide synthase and nonribosomal peptide synthetase gene clusters in seven strains of five representative Nocardia species.</title>
        <authorList>
            <person name="Komaki H."/>
            <person name="Ichikawa N."/>
            <person name="Hosoyama A."/>
            <person name="Takahashi-Nakaguchi A."/>
            <person name="Matsuzawa T."/>
            <person name="Suzuki K."/>
            <person name="Fujita N."/>
            <person name="Gonoi T."/>
        </authorList>
    </citation>
    <scope>NUCLEOTIDE SEQUENCE [LARGE SCALE GENOMIC DNA]</scope>
    <source>
        <strain evidence="2 3">NBRC 15531</strain>
    </source>
</reference>